<gene>
    <name evidence="2" type="ORF">CITCOLO1_LOCUS5756</name>
</gene>
<name>A0ABP0Y4Z9_9ROSI</name>
<dbReference type="Proteomes" id="UP001642487">
    <property type="component" value="Chromosome 11"/>
</dbReference>
<protein>
    <submittedName>
        <fullName evidence="2">Uncharacterized protein</fullName>
    </submittedName>
</protein>
<evidence type="ECO:0000313" key="3">
    <source>
        <dbReference type="Proteomes" id="UP001642487"/>
    </source>
</evidence>
<feature type="compositionally biased region" description="Polar residues" evidence="1">
    <location>
        <begin position="86"/>
        <end position="96"/>
    </location>
</feature>
<sequence length="125" mass="13553">MAKGTRHYKSMPSQGCQTNEEIGRHEEAPQGVSRRRYGNDEATTKPIQVLSKGAQRPHTKVMGLSGGGCYDPTKRSSLREDWSKTPLPQQGGSQDNRSMDAPRGLVHAPNPICTPGPMQVACLPA</sequence>
<organism evidence="2 3">
    <name type="scientific">Citrullus colocynthis</name>
    <name type="common">colocynth</name>
    <dbReference type="NCBI Taxonomy" id="252529"/>
    <lineage>
        <taxon>Eukaryota</taxon>
        <taxon>Viridiplantae</taxon>
        <taxon>Streptophyta</taxon>
        <taxon>Embryophyta</taxon>
        <taxon>Tracheophyta</taxon>
        <taxon>Spermatophyta</taxon>
        <taxon>Magnoliopsida</taxon>
        <taxon>eudicotyledons</taxon>
        <taxon>Gunneridae</taxon>
        <taxon>Pentapetalae</taxon>
        <taxon>rosids</taxon>
        <taxon>fabids</taxon>
        <taxon>Cucurbitales</taxon>
        <taxon>Cucurbitaceae</taxon>
        <taxon>Benincaseae</taxon>
        <taxon>Citrullus</taxon>
    </lineage>
</organism>
<feature type="compositionally biased region" description="Basic and acidic residues" evidence="1">
    <location>
        <begin position="72"/>
        <end position="83"/>
    </location>
</feature>
<proteinExistence type="predicted"/>
<feature type="region of interest" description="Disordered" evidence="1">
    <location>
        <begin position="1"/>
        <end position="116"/>
    </location>
</feature>
<evidence type="ECO:0000256" key="1">
    <source>
        <dbReference type="SAM" id="MobiDB-lite"/>
    </source>
</evidence>
<evidence type="ECO:0000313" key="2">
    <source>
        <dbReference type="EMBL" id="CAK9314015.1"/>
    </source>
</evidence>
<keyword evidence="3" id="KW-1185">Reference proteome</keyword>
<reference evidence="2 3" key="1">
    <citation type="submission" date="2024-03" db="EMBL/GenBank/DDBJ databases">
        <authorList>
            <person name="Gkanogiannis A."/>
            <person name="Becerra Lopez-Lavalle L."/>
        </authorList>
    </citation>
    <scope>NUCLEOTIDE SEQUENCE [LARGE SCALE GENOMIC DNA]</scope>
</reference>
<feature type="compositionally biased region" description="Polar residues" evidence="1">
    <location>
        <begin position="11"/>
        <end position="20"/>
    </location>
</feature>
<accession>A0ABP0Y4Z9</accession>
<dbReference type="EMBL" id="OZ021745">
    <property type="protein sequence ID" value="CAK9314015.1"/>
    <property type="molecule type" value="Genomic_DNA"/>
</dbReference>